<dbReference type="EMBL" id="CAUJNA010002336">
    <property type="protein sequence ID" value="CAJ1392469.1"/>
    <property type="molecule type" value="Genomic_DNA"/>
</dbReference>
<accession>A0AA36MZH4</accession>
<keyword evidence="2" id="KW-1185">Reference proteome</keyword>
<evidence type="ECO:0000313" key="2">
    <source>
        <dbReference type="Proteomes" id="UP001178507"/>
    </source>
</evidence>
<dbReference type="AlphaFoldDB" id="A0AA36MZH4"/>
<evidence type="ECO:0000313" key="1">
    <source>
        <dbReference type="EMBL" id="CAJ1392469.1"/>
    </source>
</evidence>
<name>A0AA36MZH4_9DINO</name>
<comment type="caution">
    <text evidence="1">The sequence shown here is derived from an EMBL/GenBank/DDBJ whole genome shotgun (WGS) entry which is preliminary data.</text>
</comment>
<proteinExistence type="predicted"/>
<reference evidence="1" key="1">
    <citation type="submission" date="2023-08" db="EMBL/GenBank/DDBJ databases">
        <authorList>
            <person name="Chen Y."/>
            <person name="Shah S."/>
            <person name="Dougan E. K."/>
            <person name="Thang M."/>
            <person name="Chan C."/>
        </authorList>
    </citation>
    <scope>NUCLEOTIDE SEQUENCE</scope>
</reference>
<sequence length="88" mass="9805">MGLAIDAVELRLGGRLQEEVIHIAVDLMGTCFKSIKNSDLTMQPVEVLQGLLQRDDLEIDNEDQLFDIILELAKSLDKAGKLFPKEPV</sequence>
<organism evidence="1 2">
    <name type="scientific">Effrenium voratum</name>
    <dbReference type="NCBI Taxonomy" id="2562239"/>
    <lineage>
        <taxon>Eukaryota</taxon>
        <taxon>Sar</taxon>
        <taxon>Alveolata</taxon>
        <taxon>Dinophyceae</taxon>
        <taxon>Suessiales</taxon>
        <taxon>Symbiodiniaceae</taxon>
        <taxon>Effrenium</taxon>
    </lineage>
</organism>
<protein>
    <submittedName>
        <fullName evidence="1">Uncharacterized protein</fullName>
    </submittedName>
</protein>
<dbReference type="Proteomes" id="UP001178507">
    <property type="component" value="Unassembled WGS sequence"/>
</dbReference>
<gene>
    <name evidence="1" type="ORF">EVOR1521_LOCUS17559</name>
</gene>